<dbReference type="EMBL" id="BMHF01000020">
    <property type="protein sequence ID" value="GGA49891.1"/>
    <property type="molecule type" value="Genomic_DNA"/>
</dbReference>
<evidence type="ECO:0000256" key="1">
    <source>
        <dbReference type="SAM" id="MobiDB-lite"/>
    </source>
</evidence>
<comment type="caution">
    <text evidence="2">The sequence shown here is derived from an EMBL/GenBank/DDBJ whole genome shotgun (WGS) entry which is preliminary data.</text>
</comment>
<feature type="region of interest" description="Disordered" evidence="1">
    <location>
        <begin position="45"/>
        <end position="73"/>
    </location>
</feature>
<dbReference type="Proteomes" id="UP000609323">
    <property type="component" value="Unassembled WGS sequence"/>
</dbReference>
<evidence type="ECO:0000313" key="2">
    <source>
        <dbReference type="EMBL" id="GGA49891.1"/>
    </source>
</evidence>
<organism evidence="2 3">
    <name type="scientific">Paenibacillus physcomitrellae</name>
    <dbReference type="NCBI Taxonomy" id="1619311"/>
    <lineage>
        <taxon>Bacteria</taxon>
        <taxon>Bacillati</taxon>
        <taxon>Bacillota</taxon>
        <taxon>Bacilli</taxon>
        <taxon>Bacillales</taxon>
        <taxon>Paenibacillaceae</taxon>
        <taxon>Paenibacillus</taxon>
    </lineage>
</organism>
<reference evidence="3" key="1">
    <citation type="journal article" date="2019" name="Int. J. Syst. Evol. Microbiol.">
        <title>The Global Catalogue of Microorganisms (GCM) 10K type strain sequencing project: providing services to taxonomists for standard genome sequencing and annotation.</title>
        <authorList>
            <consortium name="The Broad Institute Genomics Platform"/>
            <consortium name="The Broad Institute Genome Sequencing Center for Infectious Disease"/>
            <person name="Wu L."/>
            <person name="Ma J."/>
        </authorList>
    </citation>
    <scope>NUCLEOTIDE SEQUENCE [LARGE SCALE GENOMIC DNA]</scope>
    <source>
        <strain evidence="3">CGMCC 1.15044</strain>
    </source>
</reference>
<proteinExistence type="predicted"/>
<gene>
    <name evidence="2" type="ORF">GCM10010917_38990</name>
</gene>
<keyword evidence="3" id="KW-1185">Reference proteome</keyword>
<accession>A0ABQ1GTN5</accession>
<sequence length="73" mass="8101">MREKFRSFGEFCTNNHTKKEPHSGLFGMSIRKNVQKLSHKLLQKPGAEGGAKVRYKSWGQPVQKLGATGTKAG</sequence>
<protein>
    <submittedName>
        <fullName evidence="2">Uncharacterized protein</fullName>
    </submittedName>
</protein>
<evidence type="ECO:0000313" key="3">
    <source>
        <dbReference type="Proteomes" id="UP000609323"/>
    </source>
</evidence>
<name>A0ABQ1GTN5_9BACL</name>